<organism evidence="3 4">
    <name type="scientific">Nocardioides marmoriginsengisoli</name>
    <dbReference type="NCBI Taxonomy" id="661483"/>
    <lineage>
        <taxon>Bacteria</taxon>
        <taxon>Bacillati</taxon>
        <taxon>Actinomycetota</taxon>
        <taxon>Actinomycetes</taxon>
        <taxon>Propionibacteriales</taxon>
        <taxon>Nocardioidaceae</taxon>
        <taxon>Nocardioides</taxon>
    </lineage>
</organism>
<keyword evidence="2" id="KW-1133">Transmembrane helix</keyword>
<dbReference type="OrthoDB" id="10000767at2"/>
<comment type="caution">
    <text evidence="3">The sequence shown here is derived from an EMBL/GenBank/DDBJ whole genome shotgun (WGS) entry which is preliminary data.</text>
</comment>
<keyword evidence="2" id="KW-0472">Membrane</keyword>
<evidence type="ECO:0000313" key="4">
    <source>
        <dbReference type="Proteomes" id="UP000267128"/>
    </source>
</evidence>
<proteinExistence type="predicted"/>
<reference evidence="3 4" key="1">
    <citation type="submission" date="2018-11" db="EMBL/GenBank/DDBJ databases">
        <authorList>
            <person name="Li F."/>
        </authorList>
    </citation>
    <scope>NUCLEOTIDE SEQUENCE [LARGE SCALE GENOMIC DNA]</scope>
    <source>
        <strain evidence="3 4">Gsoil 097</strain>
    </source>
</reference>
<evidence type="ECO:0000313" key="3">
    <source>
        <dbReference type="EMBL" id="RNL63104.1"/>
    </source>
</evidence>
<evidence type="ECO:0000256" key="1">
    <source>
        <dbReference type="SAM" id="MobiDB-lite"/>
    </source>
</evidence>
<dbReference type="AlphaFoldDB" id="A0A3N0CI44"/>
<evidence type="ECO:0000256" key="2">
    <source>
        <dbReference type="SAM" id="Phobius"/>
    </source>
</evidence>
<dbReference type="RefSeq" id="WP_123228396.1">
    <property type="nucleotide sequence ID" value="NZ_RJSE01000007.1"/>
</dbReference>
<keyword evidence="2" id="KW-0812">Transmembrane</keyword>
<accession>A0A3N0CI44</accession>
<dbReference type="Proteomes" id="UP000267128">
    <property type="component" value="Unassembled WGS sequence"/>
</dbReference>
<dbReference type="EMBL" id="RJSE01000007">
    <property type="protein sequence ID" value="RNL63104.1"/>
    <property type="molecule type" value="Genomic_DNA"/>
</dbReference>
<gene>
    <name evidence="3" type="ORF">EFK50_15445</name>
</gene>
<feature type="region of interest" description="Disordered" evidence="1">
    <location>
        <begin position="71"/>
        <end position="93"/>
    </location>
</feature>
<name>A0A3N0CI44_9ACTN</name>
<keyword evidence="4" id="KW-1185">Reference proteome</keyword>
<sequence>MNDLDVLTDRLRDLGQRAPVPVADPLLDIRRGRLALRRRRARSVAGLTTAVVAVGSVAVTVPLLAPRGSGDPALQPAASPSGAVTPDTTPTTDPCVITVRRGQGVTPLSGSREYAETPEVVAALASYRAAAAAVLDPAGRHLEPVGSERNDNVQAGYDCRAKELTSLGTKLGWTTGDALGVVQLEVVAPEHDEKPQIVLAHDGWRPYDGALPAGVRKARVVVYYEDGGGRAVVAERADGLAVAVDAAGVWGNNVVSGTASARTPSVAELLALAASPRLTLPED</sequence>
<protein>
    <submittedName>
        <fullName evidence="3">Uncharacterized protein</fullName>
    </submittedName>
</protein>
<feature type="transmembrane region" description="Helical" evidence="2">
    <location>
        <begin position="44"/>
        <end position="65"/>
    </location>
</feature>